<comment type="subcellular location">
    <subcellularLocation>
        <location evidence="2">Nucleus</location>
    </subcellularLocation>
</comment>
<evidence type="ECO:0000256" key="14">
    <source>
        <dbReference type="RuleBase" id="RU000492"/>
    </source>
</evidence>
<dbReference type="GO" id="GO:0016787">
    <property type="term" value="F:hydrolase activity"/>
    <property type="evidence" value="ECO:0007669"/>
    <property type="project" value="UniProtKB-KW"/>
</dbReference>
<dbReference type="Pfam" id="PF00271">
    <property type="entry name" value="Helicase_C"/>
    <property type="match status" value="2"/>
</dbReference>
<evidence type="ECO:0000259" key="16">
    <source>
        <dbReference type="PROSITE" id="PS51192"/>
    </source>
</evidence>
<dbReference type="InterPro" id="IPR027417">
    <property type="entry name" value="P-loop_NTPase"/>
</dbReference>
<evidence type="ECO:0000256" key="11">
    <source>
        <dbReference type="ARBA" id="ARBA00038041"/>
    </source>
</evidence>
<evidence type="ECO:0000256" key="7">
    <source>
        <dbReference type="ARBA" id="ARBA00022806"/>
    </source>
</evidence>
<evidence type="ECO:0000256" key="13">
    <source>
        <dbReference type="PROSITE-ProRule" id="PRU00552"/>
    </source>
</evidence>
<dbReference type="SMART" id="SM00487">
    <property type="entry name" value="DEXDc"/>
    <property type="match status" value="1"/>
</dbReference>
<organism evidence="19 20">
    <name type="scientific">Lithohypha guttulata</name>
    <dbReference type="NCBI Taxonomy" id="1690604"/>
    <lineage>
        <taxon>Eukaryota</taxon>
        <taxon>Fungi</taxon>
        <taxon>Dikarya</taxon>
        <taxon>Ascomycota</taxon>
        <taxon>Pezizomycotina</taxon>
        <taxon>Eurotiomycetes</taxon>
        <taxon>Chaetothyriomycetidae</taxon>
        <taxon>Chaetothyriales</taxon>
        <taxon>Trichomeriaceae</taxon>
        <taxon>Lithohypha</taxon>
    </lineage>
</organism>
<dbReference type="SMART" id="SM00490">
    <property type="entry name" value="HELICc"/>
    <property type="match status" value="1"/>
</dbReference>
<evidence type="ECO:0000256" key="5">
    <source>
        <dbReference type="ARBA" id="ARBA00022741"/>
    </source>
</evidence>
<comment type="caution">
    <text evidence="19">The sequence shown here is derived from an EMBL/GenBank/DDBJ whole genome shotgun (WGS) entry which is preliminary data.</text>
</comment>
<name>A0AAN7SZE2_9EURO</name>
<evidence type="ECO:0000256" key="12">
    <source>
        <dbReference type="ARBA" id="ARBA00047984"/>
    </source>
</evidence>
<dbReference type="PANTHER" id="PTHR47959">
    <property type="entry name" value="ATP-DEPENDENT RNA HELICASE RHLE-RELATED"/>
    <property type="match status" value="1"/>
</dbReference>
<evidence type="ECO:0000313" key="20">
    <source>
        <dbReference type="Proteomes" id="UP001309876"/>
    </source>
</evidence>
<keyword evidence="4" id="KW-0690">Ribosome biogenesis</keyword>
<feature type="domain" description="Helicase C-terminal" evidence="17">
    <location>
        <begin position="248"/>
        <end position="485"/>
    </location>
</feature>
<dbReference type="InterPro" id="IPR011545">
    <property type="entry name" value="DEAD/DEAH_box_helicase_dom"/>
</dbReference>
<feature type="region of interest" description="Disordered" evidence="15">
    <location>
        <begin position="551"/>
        <end position="602"/>
    </location>
</feature>
<dbReference type="Proteomes" id="UP001309876">
    <property type="component" value="Unassembled WGS sequence"/>
</dbReference>
<dbReference type="AlphaFoldDB" id="A0AAN7SZE2"/>
<dbReference type="PROSITE" id="PS00039">
    <property type="entry name" value="DEAD_ATP_HELICASE"/>
    <property type="match status" value="1"/>
</dbReference>
<keyword evidence="20" id="KW-1185">Reference proteome</keyword>
<keyword evidence="8 14" id="KW-0067">ATP-binding</keyword>
<dbReference type="PROSITE" id="PS51195">
    <property type="entry name" value="Q_MOTIF"/>
    <property type="match status" value="1"/>
</dbReference>
<evidence type="ECO:0000256" key="10">
    <source>
        <dbReference type="ARBA" id="ARBA00023242"/>
    </source>
</evidence>
<dbReference type="PROSITE" id="PS51194">
    <property type="entry name" value="HELICASE_CTER"/>
    <property type="match status" value="1"/>
</dbReference>
<evidence type="ECO:0000259" key="18">
    <source>
        <dbReference type="PROSITE" id="PS51195"/>
    </source>
</evidence>
<feature type="domain" description="Helicase ATP-binding" evidence="16">
    <location>
        <begin position="59"/>
        <end position="237"/>
    </location>
</feature>
<evidence type="ECO:0000256" key="6">
    <source>
        <dbReference type="ARBA" id="ARBA00022801"/>
    </source>
</evidence>
<feature type="short sequence motif" description="Q motif" evidence="13">
    <location>
        <begin position="28"/>
        <end position="56"/>
    </location>
</feature>
<keyword evidence="10" id="KW-0539">Nucleus</keyword>
<keyword evidence="6 14" id="KW-0378">Hydrolase</keyword>
<evidence type="ECO:0000313" key="19">
    <source>
        <dbReference type="EMBL" id="KAK5085823.1"/>
    </source>
</evidence>
<dbReference type="PROSITE" id="PS51192">
    <property type="entry name" value="HELICASE_ATP_BIND_1"/>
    <property type="match status" value="1"/>
</dbReference>
<feature type="region of interest" description="Disordered" evidence="15">
    <location>
        <begin position="343"/>
        <end position="373"/>
    </location>
</feature>
<reference evidence="19 20" key="1">
    <citation type="submission" date="2023-08" db="EMBL/GenBank/DDBJ databases">
        <title>Black Yeasts Isolated from many extreme environments.</title>
        <authorList>
            <person name="Coleine C."/>
            <person name="Stajich J.E."/>
            <person name="Selbmann L."/>
        </authorList>
    </citation>
    <scope>NUCLEOTIDE SEQUENCE [LARGE SCALE GENOMIC DNA]</scope>
    <source>
        <strain evidence="19 20">CCFEE 5910</strain>
    </source>
</reference>
<sequence>MKRKLDENDAPTVEVPSKAAESLQSNKPTFDSLNLDARLLQSLAKSKYLEPTPVQAQVIPLAIEGRNILAKSKTGSGKTAAYVLPCIQAILEAKAHGSKSKGISVLVLVPTHELSDQVARTFASLSEFCGKEVRALNLNQKASASVLAAKLNETPDVLVSTPGKVAQLLTSSTLSLSTIAKVIIDEADRVLSYGHEEDIEKISKAVPAGIQTFLISATLTPEVDQLRSTFAQDYAVVDVEDKEEEGQEVKQYMIKCGEEDKFLLIYVIFKLKLVKGKCIIFVQDIDRSYRLKLYLEQFGIRSCILNSELPVNSRLHAVQEFNRGLYDILIAADEQEVIGGIQRKSRKVDAESGPENGSASEEEENQTTTKKSTKFRQKDFGVSRGIDFQNVSCVLNFDLPTTSKSYTHRIGRTARAGKSGTAISFVIPTEEFGKHKYTSVSSSRHDERVMGRIKARQAKRGREILDHPFNMSQVEGFRYRMQDALKAVTPNKIREARTREIKQELLKSDKLSKHFEENPEDLKALRHDTSSGAGIIRVQNHLKHVPEYLLPGGKRQKAGDGAFVSFNKNEKKGAGQGGRQYRGKKPQGRRIDPLKSFKTKRK</sequence>
<dbReference type="InterPro" id="IPR000629">
    <property type="entry name" value="RNA-helicase_DEAD-box_CS"/>
</dbReference>
<dbReference type="CDD" id="cd18787">
    <property type="entry name" value="SF2_C_DEAD"/>
    <property type="match status" value="1"/>
</dbReference>
<gene>
    <name evidence="19" type="primary">DBP9</name>
    <name evidence="19" type="ORF">LTR05_005112</name>
</gene>
<dbReference type="SUPFAM" id="SSF52540">
    <property type="entry name" value="P-loop containing nucleoside triphosphate hydrolases"/>
    <property type="match status" value="2"/>
</dbReference>
<accession>A0AAN7SZE2</accession>
<dbReference type="GO" id="GO:0003724">
    <property type="term" value="F:RNA helicase activity"/>
    <property type="evidence" value="ECO:0007669"/>
    <property type="project" value="UniProtKB-EC"/>
</dbReference>
<dbReference type="GO" id="GO:0005524">
    <property type="term" value="F:ATP binding"/>
    <property type="evidence" value="ECO:0007669"/>
    <property type="project" value="UniProtKB-KW"/>
</dbReference>
<keyword evidence="9" id="KW-0694">RNA-binding</keyword>
<comment type="similarity">
    <text evidence="11">Belongs to the DEAD box helicase family. DDX56/DBP9 subfamily.</text>
</comment>
<feature type="region of interest" description="Disordered" evidence="15">
    <location>
        <begin position="1"/>
        <end position="26"/>
    </location>
</feature>
<evidence type="ECO:0000259" key="17">
    <source>
        <dbReference type="PROSITE" id="PS51194"/>
    </source>
</evidence>
<comment type="catalytic activity">
    <reaction evidence="12">
        <text>ATP + H2O = ADP + phosphate + H(+)</text>
        <dbReference type="Rhea" id="RHEA:13065"/>
        <dbReference type="ChEBI" id="CHEBI:15377"/>
        <dbReference type="ChEBI" id="CHEBI:15378"/>
        <dbReference type="ChEBI" id="CHEBI:30616"/>
        <dbReference type="ChEBI" id="CHEBI:43474"/>
        <dbReference type="ChEBI" id="CHEBI:456216"/>
        <dbReference type="EC" id="3.6.4.13"/>
    </reaction>
</comment>
<dbReference type="Gene3D" id="3.40.50.300">
    <property type="entry name" value="P-loop containing nucleotide triphosphate hydrolases"/>
    <property type="match status" value="2"/>
</dbReference>
<comment type="function">
    <text evidence="1">ATP-binding RNA helicase involved in the biogenesis of 60S ribosomal subunits and is required for the normal formation of 25S and 5.8S rRNAs.</text>
</comment>
<dbReference type="EMBL" id="JAVRRJ010000004">
    <property type="protein sequence ID" value="KAK5085823.1"/>
    <property type="molecule type" value="Genomic_DNA"/>
</dbReference>
<keyword evidence="5 14" id="KW-0547">Nucleotide-binding</keyword>
<protein>
    <recommendedName>
        <fullName evidence="3">RNA helicase</fullName>
        <ecNumber evidence="3">3.6.4.13</ecNumber>
    </recommendedName>
</protein>
<dbReference type="GO" id="GO:0005829">
    <property type="term" value="C:cytosol"/>
    <property type="evidence" value="ECO:0007669"/>
    <property type="project" value="TreeGrafter"/>
</dbReference>
<dbReference type="GO" id="GO:0042254">
    <property type="term" value="P:ribosome biogenesis"/>
    <property type="evidence" value="ECO:0007669"/>
    <property type="project" value="UniProtKB-KW"/>
</dbReference>
<evidence type="ECO:0000256" key="1">
    <source>
        <dbReference type="ARBA" id="ARBA00003706"/>
    </source>
</evidence>
<evidence type="ECO:0000256" key="2">
    <source>
        <dbReference type="ARBA" id="ARBA00004123"/>
    </source>
</evidence>
<dbReference type="InterPro" id="IPR014014">
    <property type="entry name" value="RNA_helicase_DEAD_Q_motif"/>
</dbReference>
<evidence type="ECO:0000256" key="3">
    <source>
        <dbReference type="ARBA" id="ARBA00012552"/>
    </source>
</evidence>
<dbReference type="GO" id="GO:0005634">
    <property type="term" value="C:nucleus"/>
    <property type="evidence" value="ECO:0007669"/>
    <property type="project" value="UniProtKB-SubCell"/>
</dbReference>
<dbReference type="PANTHER" id="PTHR47959:SF21">
    <property type="entry name" value="DEAD-BOX HELICASE 56"/>
    <property type="match status" value="1"/>
</dbReference>
<dbReference type="InterPro" id="IPR001650">
    <property type="entry name" value="Helicase_C-like"/>
</dbReference>
<evidence type="ECO:0000256" key="8">
    <source>
        <dbReference type="ARBA" id="ARBA00022840"/>
    </source>
</evidence>
<dbReference type="GO" id="GO:0010467">
    <property type="term" value="P:gene expression"/>
    <property type="evidence" value="ECO:0007669"/>
    <property type="project" value="UniProtKB-ARBA"/>
</dbReference>
<dbReference type="InterPro" id="IPR014001">
    <property type="entry name" value="Helicase_ATP-bd"/>
</dbReference>
<keyword evidence="7 14" id="KW-0347">Helicase</keyword>
<evidence type="ECO:0000256" key="4">
    <source>
        <dbReference type="ARBA" id="ARBA00022517"/>
    </source>
</evidence>
<dbReference type="EC" id="3.6.4.13" evidence="3"/>
<evidence type="ECO:0000256" key="9">
    <source>
        <dbReference type="ARBA" id="ARBA00022884"/>
    </source>
</evidence>
<feature type="domain" description="DEAD-box RNA helicase Q" evidence="18">
    <location>
        <begin position="28"/>
        <end position="56"/>
    </location>
</feature>
<evidence type="ECO:0000256" key="15">
    <source>
        <dbReference type="SAM" id="MobiDB-lite"/>
    </source>
</evidence>
<dbReference type="Pfam" id="PF00270">
    <property type="entry name" value="DEAD"/>
    <property type="match status" value="1"/>
</dbReference>
<proteinExistence type="inferred from homology"/>
<dbReference type="InterPro" id="IPR050079">
    <property type="entry name" value="DEAD_box_RNA_helicase"/>
</dbReference>
<dbReference type="GO" id="GO:0003723">
    <property type="term" value="F:RNA binding"/>
    <property type="evidence" value="ECO:0007669"/>
    <property type="project" value="UniProtKB-KW"/>
</dbReference>